<dbReference type="OrthoDB" id="12132at2157"/>
<dbReference type="GO" id="GO:0006974">
    <property type="term" value="P:DNA damage response"/>
    <property type="evidence" value="ECO:0007669"/>
    <property type="project" value="TreeGrafter"/>
</dbReference>
<dbReference type="EMBL" id="FOZK01000002">
    <property type="protein sequence ID" value="SFS01318.1"/>
    <property type="molecule type" value="Genomic_DNA"/>
</dbReference>
<organism evidence="1 2">
    <name type="scientific">Halomicrobium zhouii</name>
    <dbReference type="NCBI Taxonomy" id="767519"/>
    <lineage>
        <taxon>Archaea</taxon>
        <taxon>Methanobacteriati</taxon>
        <taxon>Methanobacteriota</taxon>
        <taxon>Stenosarchaea group</taxon>
        <taxon>Halobacteria</taxon>
        <taxon>Halobacteriales</taxon>
        <taxon>Haloarculaceae</taxon>
        <taxon>Halomicrobium</taxon>
    </lineage>
</organism>
<dbReference type="Gene3D" id="3.30.70.2970">
    <property type="entry name" value="Protein of unknown function (DUF541), domain 2"/>
    <property type="match status" value="1"/>
</dbReference>
<dbReference type="Proteomes" id="UP000199062">
    <property type="component" value="Unassembled WGS sequence"/>
</dbReference>
<dbReference type="PANTHER" id="PTHR34387:SF2">
    <property type="entry name" value="SLR1258 PROTEIN"/>
    <property type="match status" value="1"/>
</dbReference>
<reference evidence="1 2" key="1">
    <citation type="submission" date="2016-10" db="EMBL/GenBank/DDBJ databases">
        <authorList>
            <person name="de Groot N.N."/>
        </authorList>
    </citation>
    <scope>NUCLEOTIDE SEQUENCE [LARGE SCALE GENOMIC DNA]</scope>
    <source>
        <strain evidence="1 2">CGMCC 1.10457</strain>
    </source>
</reference>
<dbReference type="RefSeq" id="WP_089816813.1">
    <property type="nucleotide sequence ID" value="NZ_FOZK01000002.1"/>
</dbReference>
<protein>
    <recommendedName>
        <fullName evidence="3">SIMPL domain-containing protein</fullName>
    </recommendedName>
</protein>
<accession>A0A1I6LDG8</accession>
<evidence type="ECO:0008006" key="3">
    <source>
        <dbReference type="Google" id="ProtNLM"/>
    </source>
</evidence>
<dbReference type="Gene3D" id="3.30.110.170">
    <property type="entry name" value="Protein of unknown function (DUF541), domain 1"/>
    <property type="match status" value="1"/>
</dbReference>
<evidence type="ECO:0000313" key="1">
    <source>
        <dbReference type="EMBL" id="SFS01318.1"/>
    </source>
</evidence>
<sequence length="251" mass="25797">MGSAHRSAISVVFVVLLAGTMTAVAVAPEPQAQTAQAGNATGSATTISVSASGDVQAEPDVAVLHLESAATAEEPQTATDRLAANTSRLRSALLDAGISEDQIRTTDYNLYDESERGGPEQPPNQTRYVAQQGIAVDVTNTSRVGELVDVAVASGATGVRNVEFTLSEESQADLRNQALEEAMGSARTQAETLAATEDVRITGVSSISTSSEGPQPYATQDVAALESSGTQIDGGPVTVQATVQVTYNATS</sequence>
<name>A0A1I6LDG8_9EURY</name>
<proteinExistence type="predicted"/>
<dbReference type="PANTHER" id="PTHR34387">
    <property type="entry name" value="SLR1258 PROTEIN"/>
    <property type="match status" value="1"/>
</dbReference>
<dbReference type="Pfam" id="PF04402">
    <property type="entry name" value="SIMPL"/>
    <property type="match status" value="1"/>
</dbReference>
<dbReference type="InterPro" id="IPR052022">
    <property type="entry name" value="26kDa_periplasmic_antigen"/>
</dbReference>
<dbReference type="AlphaFoldDB" id="A0A1I6LDG8"/>
<keyword evidence="2" id="KW-1185">Reference proteome</keyword>
<gene>
    <name evidence="1" type="ORF">SAMN05216559_2480</name>
</gene>
<dbReference type="InterPro" id="IPR007497">
    <property type="entry name" value="SIMPL/DUF541"/>
</dbReference>
<evidence type="ECO:0000313" key="2">
    <source>
        <dbReference type="Proteomes" id="UP000199062"/>
    </source>
</evidence>